<evidence type="ECO:0000313" key="10">
    <source>
        <dbReference type="Proteomes" id="UP000649232"/>
    </source>
</evidence>
<name>A0ABS0WDB3_9ALTE</name>
<proteinExistence type="inferred from homology"/>
<dbReference type="InterPro" id="IPR040921">
    <property type="entry name" value="Peptidase_S66C"/>
</dbReference>
<evidence type="ECO:0000256" key="4">
    <source>
        <dbReference type="ARBA" id="ARBA00022801"/>
    </source>
</evidence>
<dbReference type="InterPro" id="IPR040449">
    <property type="entry name" value="Peptidase_S66_N"/>
</dbReference>
<dbReference type="EMBL" id="JAEILT010000010">
    <property type="protein sequence ID" value="MBJ2136465.1"/>
    <property type="molecule type" value="Genomic_DNA"/>
</dbReference>
<dbReference type="Pfam" id="PF17676">
    <property type="entry name" value="Peptidase_S66C"/>
    <property type="match status" value="1"/>
</dbReference>
<evidence type="ECO:0000259" key="8">
    <source>
        <dbReference type="Pfam" id="PF17676"/>
    </source>
</evidence>
<evidence type="ECO:0000313" key="9">
    <source>
        <dbReference type="EMBL" id="MBJ2136465.1"/>
    </source>
</evidence>
<dbReference type="Proteomes" id="UP000649232">
    <property type="component" value="Unassembled WGS sequence"/>
</dbReference>
<feature type="signal peptide" evidence="6">
    <location>
        <begin position="1"/>
        <end position="30"/>
    </location>
</feature>
<feature type="domain" description="LD-carboxypeptidase C-terminal" evidence="8">
    <location>
        <begin position="226"/>
        <end position="341"/>
    </location>
</feature>
<dbReference type="PROSITE" id="PS51318">
    <property type="entry name" value="TAT"/>
    <property type="match status" value="1"/>
</dbReference>
<organism evidence="9 10">
    <name type="scientific">Paraglaciecola chathamensis</name>
    <dbReference type="NCBI Taxonomy" id="368405"/>
    <lineage>
        <taxon>Bacteria</taxon>
        <taxon>Pseudomonadati</taxon>
        <taxon>Pseudomonadota</taxon>
        <taxon>Gammaproteobacteria</taxon>
        <taxon>Alteromonadales</taxon>
        <taxon>Alteromonadaceae</taxon>
        <taxon>Paraglaciecola</taxon>
    </lineage>
</organism>
<comment type="similarity">
    <text evidence="1">Belongs to the peptidase S66 family.</text>
</comment>
<feature type="chain" id="PRO_5047131654" evidence="6">
    <location>
        <begin position="31"/>
        <end position="356"/>
    </location>
</feature>
<reference evidence="9 10" key="1">
    <citation type="submission" date="2020-12" db="EMBL/GenBank/DDBJ databases">
        <title>Draft genome sequences of nine environmental bacterial isolates colonizing plastic.</title>
        <authorList>
            <person name="Borre I."/>
            <person name="Sonnenschein E.C."/>
        </authorList>
    </citation>
    <scope>NUCLEOTIDE SEQUENCE [LARGE SCALE GENOMIC DNA]</scope>
    <source>
        <strain evidence="9 10">IB30</strain>
    </source>
</reference>
<dbReference type="InterPro" id="IPR027478">
    <property type="entry name" value="LdcA_N"/>
</dbReference>
<feature type="domain" description="LD-carboxypeptidase N-terminal" evidence="7">
    <location>
        <begin position="53"/>
        <end position="170"/>
    </location>
</feature>
<dbReference type="Pfam" id="PF02016">
    <property type="entry name" value="Peptidase_S66"/>
    <property type="match status" value="1"/>
</dbReference>
<comment type="caution">
    <text evidence="9">The sequence shown here is derived from an EMBL/GenBank/DDBJ whole genome shotgun (WGS) entry which is preliminary data.</text>
</comment>
<dbReference type="InterPro" id="IPR003507">
    <property type="entry name" value="S66_fam"/>
</dbReference>
<dbReference type="PIRSF" id="PIRSF028757">
    <property type="entry name" value="LD-carboxypeptidase"/>
    <property type="match status" value="1"/>
</dbReference>
<evidence type="ECO:0000256" key="5">
    <source>
        <dbReference type="ARBA" id="ARBA00022825"/>
    </source>
</evidence>
<keyword evidence="3" id="KW-0645">Protease</keyword>
<keyword evidence="4" id="KW-0378">Hydrolase</keyword>
<dbReference type="PANTHER" id="PTHR30237">
    <property type="entry name" value="MURAMOYLTETRAPEPTIDE CARBOXYPEPTIDASE"/>
    <property type="match status" value="1"/>
</dbReference>
<keyword evidence="5" id="KW-0720">Serine protease</keyword>
<gene>
    <name evidence="9" type="ORF">JEU11_08390</name>
</gene>
<evidence type="ECO:0000256" key="1">
    <source>
        <dbReference type="ARBA" id="ARBA00010233"/>
    </source>
</evidence>
<dbReference type="SUPFAM" id="SSF52317">
    <property type="entry name" value="Class I glutamine amidotransferase-like"/>
    <property type="match status" value="1"/>
</dbReference>
<protein>
    <submittedName>
        <fullName evidence="9">LD-carboxypeptidase</fullName>
    </submittedName>
</protein>
<accession>A0ABS0WDB3</accession>
<sequence length="356" mass="38729">MLDRRTLLKAFISSALASALLPAVPMSALAADNIGMGAKKIRKPKRLRAGQTIGLIAPSSNTWEDQEIYFAMDIIRSFGFKVKMATHLFDRTAYLAGTDKDRANDVNSMFADDKVDAIFCLRGGYGSPRILPYLDYDLIRQHPKVFLGYSDVTALLNAIYTRSGVMTFHGPIAKQSFTEYTLGEFKNVLFNPVDSMPLATPPAFEPAEGQAEKENRLTTVTKGNASGVLVGGNLSLMVKLVGSPYEPDYTDKILFLEDVEEAPYRIDGMLTHLKLAGRLDKVAGIVFGKCTDCEPSSGPSFSVEHVLKDRLGDLKVPVLSGVMIGHIDDMATVPVGAMATLDASKQRLTLDEAAVL</sequence>
<dbReference type="InterPro" id="IPR029062">
    <property type="entry name" value="Class_I_gatase-like"/>
</dbReference>
<evidence type="ECO:0000259" key="7">
    <source>
        <dbReference type="Pfam" id="PF02016"/>
    </source>
</evidence>
<dbReference type="Gene3D" id="3.40.50.10740">
    <property type="entry name" value="Class I glutamine amidotransferase-like"/>
    <property type="match status" value="1"/>
</dbReference>
<dbReference type="CDD" id="cd07025">
    <property type="entry name" value="Peptidase_S66"/>
    <property type="match status" value="1"/>
</dbReference>
<dbReference type="SUPFAM" id="SSF141986">
    <property type="entry name" value="LD-carboxypeptidase A C-terminal domain-like"/>
    <property type="match status" value="1"/>
</dbReference>
<dbReference type="Gene3D" id="3.50.30.60">
    <property type="entry name" value="LD-carboxypeptidase A C-terminal domain-like"/>
    <property type="match status" value="1"/>
</dbReference>
<dbReference type="InterPro" id="IPR027461">
    <property type="entry name" value="Carboxypeptidase_A_C_sf"/>
</dbReference>
<dbReference type="PANTHER" id="PTHR30237:SF2">
    <property type="entry name" value="MUREIN TETRAPEPTIDE CARBOXYPEPTIDASE"/>
    <property type="match status" value="1"/>
</dbReference>
<evidence type="ECO:0000256" key="6">
    <source>
        <dbReference type="SAM" id="SignalP"/>
    </source>
</evidence>
<keyword evidence="2" id="KW-0121">Carboxypeptidase</keyword>
<evidence type="ECO:0000256" key="2">
    <source>
        <dbReference type="ARBA" id="ARBA00022645"/>
    </source>
</evidence>
<keyword evidence="6" id="KW-0732">Signal</keyword>
<dbReference type="InterPro" id="IPR006311">
    <property type="entry name" value="TAT_signal"/>
</dbReference>
<evidence type="ECO:0000256" key="3">
    <source>
        <dbReference type="ARBA" id="ARBA00022670"/>
    </source>
</evidence>
<dbReference type="RefSeq" id="WP_198824352.1">
    <property type="nucleotide sequence ID" value="NZ_JAEILT010000010.1"/>
</dbReference>